<feature type="region of interest" description="Disordered" evidence="1">
    <location>
        <begin position="383"/>
        <end position="434"/>
    </location>
</feature>
<feature type="region of interest" description="Disordered" evidence="1">
    <location>
        <begin position="1231"/>
        <end position="1256"/>
    </location>
</feature>
<dbReference type="GO" id="GO:0071539">
    <property type="term" value="P:protein localization to centrosome"/>
    <property type="evidence" value="ECO:0007669"/>
    <property type="project" value="InterPro"/>
</dbReference>
<feature type="compositionally biased region" description="Basic and acidic residues" evidence="1">
    <location>
        <begin position="224"/>
        <end position="245"/>
    </location>
</feature>
<sequence length="1323" mass="149956">MSEEDQHNMNKRSTGTVPKQRIRYTRSVTEVDRLRSLSNSSSDYHYHDSYNELRSPRRSNQIVDTTFQAQGVSPVHVSSIKLNPVGSSNPSTTTSRKNSLSSTLKCDNITKHPNKKQIEDKLNQIHDEYLKVTNSLMESIKKVDNQGIGQNDDFGIDTDFSCKKNDGNSNLENIGLNLMALKDLDPTSLLQRKSENKCLSPRHNRSNLLMEVCNHKNSTSNRSNRSDLHLHHEGGRYNENEEKNRKSQINPQLIPTQDKTIHNMEMLNGPNINDSAEQIFDMLDLNDTELDIQHDEFHKRITDLQNKKFQIDQFLAQLQNSGANGEDVEHQVMKICAMKAQLKKLRNMLEFVKMPLSAQNSNNPPDYQKASCYLCSDNIGQKTNSRQRNDSNIFRSSSNNGVDSRSKQLNKMSSEKSKIQPMKPNVSSINQKTTLQSELESKKRELVELMGKHKVNPSNLYQDLGVDIKSDISFLMNGIHEPWVSVISNDSDSDKFSSDEYQNEINDEVKHNFFSLPSPSTVTNYHPTENSQRSNFEFRPVNRRSCSPETNRSNSAGMANHKNKPQMSNSQDIHSSQMQKQLEIIRSICDSMLEHQNNEETYSNTQNFQNNDLNSSHNHHQQQQNQQQQQQRNSRRNSGNSANNAESQRQWLPPNPNSNPNSNTCNNSNNSRQDGSNGGYYNLMTTNNIQTQSFMLNTLNQCYQMLWVQQKELTLLKSSISTLQEKLKIDNFETINPTFASLHVNSQPSPNPNPHLQHQQHQDKDSAYTMPISNQFDCPMYFNSVDNGNNGQLFDSCLDNINLNRINADQNSEHPLHANMNHLMPNHIWSGQALNNQVVPGNRANNYWDNFRSYSRQNLLSTKNNEVLQNIPTVVDRPNFINPCANPFAFMSFSKSNSEQDASNTSQDNGFQRIPFKETNPGTNLGTQSSGSVININDTIRKNEEAESPSKDVFHKDTNSHYGLPLTLGLRTNHEDGANGAPVTEEFLQEKCDQIMTDQANKSAAAEESRCINSSFEDLKENIYKEVASLISANENRPQFLIQLFRDLQLVKSDNVRENVLHSIERNIYDSRVTAINASTQSNPATYLQITSPLDLTVSCSSLNNNEYIIRKTFLQDVQLFLDVQEECIIQHNFYITLKDLLINLQSFKEMYKVKSYRIRLTNIIDSELQCFCGKKLGDVKSQLLQKIYDLVFVQNPLVHSGNGTNCNNNDVDANTVTSDDNVNAAVANDHPTETRRTPLNGDLAEADQSGTASEDFAEEGAVGGILEAVESKQIDMAQTTDSILVCSPDQTRPDSSTIDLCQSNEDSELLSIQNNSLFLDHQ</sequence>
<proteinExistence type="predicted"/>
<evidence type="ECO:0000256" key="1">
    <source>
        <dbReference type="SAM" id="MobiDB-lite"/>
    </source>
</evidence>
<feature type="compositionally biased region" description="Low complexity" evidence="1">
    <location>
        <begin position="609"/>
        <end position="644"/>
    </location>
</feature>
<dbReference type="GO" id="GO:0034454">
    <property type="term" value="P:microtubule anchoring at centrosome"/>
    <property type="evidence" value="ECO:0007669"/>
    <property type="project" value="InterPro"/>
</dbReference>
<feature type="compositionally biased region" description="Polar residues" evidence="1">
    <location>
        <begin position="85"/>
        <end position="101"/>
    </location>
</feature>
<dbReference type="InterPro" id="IPR024138">
    <property type="entry name" value="Pericentriolar_Pcm1"/>
</dbReference>
<feature type="region of interest" description="Disordered" evidence="1">
    <location>
        <begin position="604"/>
        <end position="679"/>
    </location>
</feature>
<keyword evidence="4" id="KW-1185">Reference proteome</keyword>
<feature type="domain" description="Pericentriolar material 1 protein C-terminal" evidence="2">
    <location>
        <begin position="1014"/>
        <end position="1114"/>
    </location>
</feature>
<evidence type="ECO:0000313" key="3">
    <source>
        <dbReference type="EMBL" id="CAH1100286.1"/>
    </source>
</evidence>
<organism evidence="3 4">
    <name type="scientific">Psylliodes chrysocephalus</name>
    <dbReference type="NCBI Taxonomy" id="3402493"/>
    <lineage>
        <taxon>Eukaryota</taxon>
        <taxon>Metazoa</taxon>
        <taxon>Ecdysozoa</taxon>
        <taxon>Arthropoda</taxon>
        <taxon>Hexapoda</taxon>
        <taxon>Insecta</taxon>
        <taxon>Pterygota</taxon>
        <taxon>Neoptera</taxon>
        <taxon>Endopterygota</taxon>
        <taxon>Coleoptera</taxon>
        <taxon>Polyphaga</taxon>
        <taxon>Cucujiformia</taxon>
        <taxon>Chrysomeloidea</taxon>
        <taxon>Chrysomelidae</taxon>
        <taxon>Galerucinae</taxon>
        <taxon>Alticini</taxon>
        <taxon>Psylliodes</taxon>
    </lineage>
</organism>
<dbReference type="Proteomes" id="UP001153636">
    <property type="component" value="Chromosome 10"/>
</dbReference>
<gene>
    <name evidence="3" type="ORF">PSYICH_LOCUS1712</name>
</gene>
<feature type="region of interest" description="Disordered" evidence="1">
    <location>
        <begin position="217"/>
        <end position="247"/>
    </location>
</feature>
<feature type="region of interest" description="Disordered" evidence="1">
    <location>
        <begin position="741"/>
        <end position="765"/>
    </location>
</feature>
<dbReference type="EMBL" id="OV651822">
    <property type="protein sequence ID" value="CAH1100286.1"/>
    <property type="molecule type" value="Genomic_DNA"/>
</dbReference>
<dbReference type="Pfam" id="PF15717">
    <property type="entry name" value="PCM1_C"/>
    <property type="match status" value="1"/>
</dbReference>
<reference evidence="3" key="1">
    <citation type="submission" date="2022-01" db="EMBL/GenBank/DDBJ databases">
        <authorList>
            <person name="King R."/>
        </authorList>
    </citation>
    <scope>NUCLEOTIDE SEQUENCE</scope>
</reference>
<name>A0A9P0CLJ6_9CUCU</name>
<dbReference type="PANTHER" id="PTHR14164:SF12">
    <property type="entry name" value="PERICENTRIOLAR MATERIAL 1 PROTEIN"/>
    <property type="match status" value="1"/>
</dbReference>
<feature type="region of interest" description="Disordered" evidence="1">
    <location>
        <begin position="523"/>
        <end position="579"/>
    </location>
</feature>
<dbReference type="GO" id="GO:0036064">
    <property type="term" value="C:ciliary basal body"/>
    <property type="evidence" value="ECO:0007669"/>
    <property type="project" value="TreeGrafter"/>
</dbReference>
<dbReference type="PANTHER" id="PTHR14164">
    <property type="entry name" value="PERICENTRIOLAR MATERIAL 1-RELATED"/>
    <property type="match status" value="1"/>
</dbReference>
<feature type="compositionally biased region" description="Basic and acidic residues" evidence="1">
    <location>
        <begin position="44"/>
        <end position="55"/>
    </location>
</feature>
<feature type="compositionally biased region" description="Polar residues" evidence="1">
    <location>
        <begin position="523"/>
        <end position="535"/>
    </location>
</feature>
<dbReference type="GO" id="GO:1905515">
    <property type="term" value="P:non-motile cilium assembly"/>
    <property type="evidence" value="ECO:0007669"/>
    <property type="project" value="TreeGrafter"/>
</dbReference>
<accession>A0A9P0CLJ6</accession>
<feature type="compositionally biased region" description="Polar residues" evidence="1">
    <location>
        <begin position="565"/>
        <end position="579"/>
    </location>
</feature>
<feature type="compositionally biased region" description="Polar residues" evidence="1">
    <location>
        <begin position="920"/>
        <end position="931"/>
    </location>
</feature>
<evidence type="ECO:0000313" key="4">
    <source>
        <dbReference type="Proteomes" id="UP001153636"/>
    </source>
</evidence>
<feature type="compositionally biased region" description="Polar residues" evidence="1">
    <location>
        <begin position="383"/>
        <end position="412"/>
    </location>
</feature>
<dbReference type="InterPro" id="IPR031446">
    <property type="entry name" value="PCM1_C"/>
</dbReference>
<feature type="region of interest" description="Disordered" evidence="1">
    <location>
        <begin position="39"/>
        <end position="59"/>
    </location>
</feature>
<feature type="compositionally biased region" description="Low complexity" evidence="1">
    <location>
        <begin position="658"/>
        <end position="671"/>
    </location>
</feature>
<protein>
    <recommendedName>
        <fullName evidence="2">Pericentriolar material 1 protein C-terminal domain-containing protein</fullName>
    </recommendedName>
</protein>
<dbReference type="OrthoDB" id="2125770at2759"/>
<feature type="compositionally biased region" description="Polar residues" evidence="1">
    <location>
        <begin position="544"/>
        <end position="557"/>
    </location>
</feature>
<dbReference type="GO" id="GO:0034451">
    <property type="term" value="C:centriolar satellite"/>
    <property type="evidence" value="ECO:0007669"/>
    <property type="project" value="TreeGrafter"/>
</dbReference>
<feature type="region of interest" description="Disordered" evidence="1">
    <location>
        <begin position="81"/>
        <end position="101"/>
    </location>
</feature>
<feature type="compositionally biased region" description="Polar residues" evidence="1">
    <location>
        <begin position="425"/>
        <end position="434"/>
    </location>
</feature>
<feature type="compositionally biased region" description="Polar residues" evidence="1">
    <location>
        <begin position="898"/>
        <end position="910"/>
    </location>
</feature>
<feature type="region of interest" description="Disordered" evidence="1">
    <location>
        <begin position="1"/>
        <end position="27"/>
    </location>
</feature>
<feature type="region of interest" description="Disordered" evidence="1">
    <location>
        <begin position="898"/>
        <end position="931"/>
    </location>
</feature>
<evidence type="ECO:0000259" key="2">
    <source>
        <dbReference type="Pfam" id="PF15717"/>
    </source>
</evidence>